<organism evidence="1 2">
    <name type="scientific">Polyporus arcularius HHB13444</name>
    <dbReference type="NCBI Taxonomy" id="1314778"/>
    <lineage>
        <taxon>Eukaryota</taxon>
        <taxon>Fungi</taxon>
        <taxon>Dikarya</taxon>
        <taxon>Basidiomycota</taxon>
        <taxon>Agaricomycotina</taxon>
        <taxon>Agaricomycetes</taxon>
        <taxon>Polyporales</taxon>
        <taxon>Polyporaceae</taxon>
        <taxon>Polyporus</taxon>
    </lineage>
</organism>
<reference evidence="1 2" key="1">
    <citation type="journal article" date="2019" name="Nat. Ecol. Evol.">
        <title>Megaphylogeny resolves global patterns of mushroom evolution.</title>
        <authorList>
            <person name="Varga T."/>
            <person name="Krizsan K."/>
            <person name="Foldi C."/>
            <person name="Dima B."/>
            <person name="Sanchez-Garcia M."/>
            <person name="Sanchez-Ramirez S."/>
            <person name="Szollosi G.J."/>
            <person name="Szarkandi J.G."/>
            <person name="Papp V."/>
            <person name="Albert L."/>
            <person name="Andreopoulos W."/>
            <person name="Angelini C."/>
            <person name="Antonin V."/>
            <person name="Barry K.W."/>
            <person name="Bougher N.L."/>
            <person name="Buchanan P."/>
            <person name="Buyck B."/>
            <person name="Bense V."/>
            <person name="Catcheside P."/>
            <person name="Chovatia M."/>
            <person name="Cooper J."/>
            <person name="Damon W."/>
            <person name="Desjardin D."/>
            <person name="Finy P."/>
            <person name="Geml J."/>
            <person name="Haridas S."/>
            <person name="Hughes K."/>
            <person name="Justo A."/>
            <person name="Karasinski D."/>
            <person name="Kautmanova I."/>
            <person name="Kiss B."/>
            <person name="Kocsube S."/>
            <person name="Kotiranta H."/>
            <person name="LaButti K.M."/>
            <person name="Lechner B.E."/>
            <person name="Liimatainen K."/>
            <person name="Lipzen A."/>
            <person name="Lukacs Z."/>
            <person name="Mihaltcheva S."/>
            <person name="Morgado L.N."/>
            <person name="Niskanen T."/>
            <person name="Noordeloos M.E."/>
            <person name="Ohm R.A."/>
            <person name="Ortiz-Santana B."/>
            <person name="Ovrebo C."/>
            <person name="Racz N."/>
            <person name="Riley R."/>
            <person name="Savchenko A."/>
            <person name="Shiryaev A."/>
            <person name="Soop K."/>
            <person name="Spirin V."/>
            <person name="Szebenyi C."/>
            <person name="Tomsovsky M."/>
            <person name="Tulloss R.E."/>
            <person name="Uehling J."/>
            <person name="Grigoriev I.V."/>
            <person name="Vagvolgyi C."/>
            <person name="Papp T."/>
            <person name="Martin F.M."/>
            <person name="Miettinen O."/>
            <person name="Hibbett D.S."/>
            <person name="Nagy L.G."/>
        </authorList>
    </citation>
    <scope>NUCLEOTIDE SEQUENCE [LARGE SCALE GENOMIC DNA]</scope>
    <source>
        <strain evidence="1 2">HHB13444</strain>
    </source>
</reference>
<accession>A0A5C3NTJ5</accession>
<dbReference type="InParanoid" id="A0A5C3NTJ5"/>
<name>A0A5C3NTJ5_9APHY</name>
<sequence length="164" mass="18198">MRLRSSHRLRGIVVLASACTRLQSFRDFADAILYRCSQNADPDRTKNRKRGIKYVCTTILTVLDRTDKYPARYVVHNAHSALRGLWSVVCERRETEGDPATYVCTGVRDDNRLVTVVPFVVPVMVLVLSGMGDVGRAWCETGSACGAAGGLCDYDYDSVTATTW</sequence>
<dbReference type="EMBL" id="ML211700">
    <property type="protein sequence ID" value="TFK80826.1"/>
    <property type="molecule type" value="Genomic_DNA"/>
</dbReference>
<evidence type="ECO:0000313" key="2">
    <source>
        <dbReference type="Proteomes" id="UP000308197"/>
    </source>
</evidence>
<protein>
    <submittedName>
        <fullName evidence="1">Uncharacterized protein</fullName>
    </submittedName>
</protein>
<keyword evidence="2" id="KW-1185">Reference proteome</keyword>
<dbReference type="AlphaFoldDB" id="A0A5C3NTJ5"/>
<proteinExistence type="predicted"/>
<evidence type="ECO:0000313" key="1">
    <source>
        <dbReference type="EMBL" id="TFK80826.1"/>
    </source>
</evidence>
<gene>
    <name evidence="1" type="ORF">K466DRAFT_364526</name>
</gene>
<dbReference type="Proteomes" id="UP000308197">
    <property type="component" value="Unassembled WGS sequence"/>
</dbReference>